<dbReference type="PANTHER" id="PTHR37807">
    <property type="entry name" value="OS07G0160300 PROTEIN"/>
    <property type="match status" value="1"/>
</dbReference>
<gene>
    <name evidence="1" type="ORF">D3875_13340</name>
</gene>
<organism evidence="1 2">
    <name type="scientific">Deinococcus cavernae</name>
    <dbReference type="NCBI Taxonomy" id="2320857"/>
    <lineage>
        <taxon>Bacteria</taxon>
        <taxon>Thermotogati</taxon>
        <taxon>Deinococcota</taxon>
        <taxon>Deinococci</taxon>
        <taxon>Deinococcales</taxon>
        <taxon>Deinococcaceae</taxon>
        <taxon>Deinococcus</taxon>
    </lineage>
</organism>
<keyword evidence="1" id="KW-0808">Transferase</keyword>
<dbReference type="Proteomes" id="UP000286287">
    <property type="component" value="Unassembled WGS sequence"/>
</dbReference>
<keyword evidence="1" id="KW-0418">Kinase</keyword>
<dbReference type="OrthoDB" id="3819922at2"/>
<comment type="caution">
    <text evidence="1">The sequence shown here is derived from an EMBL/GenBank/DDBJ whole genome shotgun (WGS) entry which is preliminary data.</text>
</comment>
<keyword evidence="2" id="KW-1185">Reference proteome</keyword>
<evidence type="ECO:0000313" key="1">
    <source>
        <dbReference type="EMBL" id="RJF72387.1"/>
    </source>
</evidence>
<dbReference type="AlphaFoldDB" id="A0A418V8I5"/>
<evidence type="ECO:0000313" key="2">
    <source>
        <dbReference type="Proteomes" id="UP000286287"/>
    </source>
</evidence>
<dbReference type="RefSeq" id="WP_119764471.1">
    <property type="nucleotide sequence ID" value="NZ_QYUJ01000014.1"/>
</dbReference>
<dbReference type="SUPFAM" id="SSF52540">
    <property type="entry name" value="P-loop containing nucleoside triphosphate hydrolases"/>
    <property type="match status" value="1"/>
</dbReference>
<protein>
    <submittedName>
        <fullName evidence="1">Kinase</fullName>
    </submittedName>
</protein>
<dbReference type="PANTHER" id="PTHR37807:SF3">
    <property type="entry name" value="OS07G0160300 PROTEIN"/>
    <property type="match status" value="1"/>
</dbReference>
<dbReference type="InterPro" id="IPR027417">
    <property type="entry name" value="P-loop_NTPase"/>
</dbReference>
<dbReference type="Gene3D" id="3.40.50.300">
    <property type="entry name" value="P-loop containing nucleotide triphosphate hydrolases"/>
    <property type="match status" value="1"/>
</dbReference>
<dbReference type="GO" id="GO:0016301">
    <property type="term" value="F:kinase activity"/>
    <property type="evidence" value="ECO:0007669"/>
    <property type="project" value="UniProtKB-KW"/>
</dbReference>
<dbReference type="EMBL" id="QYUJ01000014">
    <property type="protein sequence ID" value="RJF72387.1"/>
    <property type="molecule type" value="Genomic_DNA"/>
</dbReference>
<proteinExistence type="predicted"/>
<dbReference type="Pfam" id="PF13671">
    <property type="entry name" value="AAA_33"/>
    <property type="match status" value="1"/>
</dbReference>
<accession>A0A418V8I5</accession>
<sequence length="171" mass="18638">MLYVLAGLPGSGKSTLARQLARHLKAVYLRVDSIEAALLNATGTPAGIEGYAAAYAVAADNLNQGLNVVVDSVNPIDITRDAWATVALEGGVELVNIEVICSDLTEHRRRVEFRRADTTHREGKWQPPDWTQVQQSVAGYEAWKCPRLVLDTAQGTPEENLGVLLRMLSET</sequence>
<name>A0A418V8I5_9DEIO</name>
<reference evidence="1 2" key="1">
    <citation type="submission" date="2018-09" db="EMBL/GenBank/DDBJ databases">
        <authorList>
            <person name="Zhu H."/>
        </authorList>
    </citation>
    <scope>NUCLEOTIDE SEQUENCE [LARGE SCALE GENOMIC DNA]</scope>
    <source>
        <strain evidence="1 2">K2S05-167</strain>
    </source>
</reference>